<dbReference type="STRING" id="1397694.GCA_000702585_01561"/>
<reference evidence="10 11" key="1">
    <citation type="submission" date="2018-06" db="EMBL/GenBank/DDBJ databases">
        <authorList>
            <consortium name="Pathogen Informatics"/>
            <person name="Doyle S."/>
        </authorList>
    </citation>
    <scope>NUCLEOTIDE SEQUENCE [LARGE SCALE GENOMIC DNA]</scope>
    <source>
        <strain evidence="10 11">NCTC13163</strain>
    </source>
</reference>
<evidence type="ECO:0000256" key="6">
    <source>
        <dbReference type="ARBA" id="ARBA00022989"/>
    </source>
</evidence>
<evidence type="ECO:0000256" key="8">
    <source>
        <dbReference type="SAM" id="Phobius"/>
    </source>
</evidence>
<dbReference type="OrthoDB" id="396983at2"/>
<dbReference type="GO" id="GO:0005886">
    <property type="term" value="C:plasma membrane"/>
    <property type="evidence" value="ECO:0007669"/>
    <property type="project" value="UniProtKB-SubCell"/>
</dbReference>
<protein>
    <submittedName>
        <fullName evidence="10">Predicted membrane protein, putative toxin regulator</fullName>
    </submittedName>
</protein>
<evidence type="ECO:0000256" key="3">
    <source>
        <dbReference type="ARBA" id="ARBA00022475"/>
    </source>
</evidence>
<keyword evidence="3" id="KW-1003">Cell membrane</keyword>
<accession>A0A377FSK4</accession>
<dbReference type="InterPro" id="IPR003352">
    <property type="entry name" value="PTS_EIIC"/>
</dbReference>
<keyword evidence="4" id="KW-0762">Sugar transport</keyword>
<feature type="transmembrane region" description="Helical" evidence="8">
    <location>
        <begin position="190"/>
        <end position="213"/>
    </location>
</feature>
<dbReference type="Proteomes" id="UP000254060">
    <property type="component" value="Unassembled WGS sequence"/>
</dbReference>
<feature type="transmembrane region" description="Helical" evidence="8">
    <location>
        <begin position="296"/>
        <end position="320"/>
    </location>
</feature>
<evidence type="ECO:0000256" key="2">
    <source>
        <dbReference type="ARBA" id="ARBA00022448"/>
    </source>
</evidence>
<feature type="transmembrane region" description="Helical" evidence="8">
    <location>
        <begin position="55"/>
        <end position="78"/>
    </location>
</feature>
<feature type="transmembrane region" description="Helical" evidence="8">
    <location>
        <begin position="84"/>
        <end position="111"/>
    </location>
</feature>
<feature type="transmembrane region" description="Helical" evidence="8">
    <location>
        <begin position="164"/>
        <end position="183"/>
    </location>
</feature>
<name>A0A377FSK4_9BACL</name>
<dbReference type="EMBL" id="UGGP01000001">
    <property type="protein sequence ID" value="STO07698.1"/>
    <property type="molecule type" value="Genomic_DNA"/>
</dbReference>
<organism evidence="10 11">
    <name type="scientific">Exiguobacterium aurantiacum</name>
    <dbReference type="NCBI Taxonomy" id="33987"/>
    <lineage>
        <taxon>Bacteria</taxon>
        <taxon>Bacillati</taxon>
        <taxon>Bacillota</taxon>
        <taxon>Bacilli</taxon>
        <taxon>Bacillales</taxon>
        <taxon>Bacillales Family XII. Incertae Sedis</taxon>
        <taxon>Exiguobacterium</taxon>
    </lineage>
</organism>
<sequence length="338" mass="34904">MLKKKGITLSPSLYFVTVLSYMALGLFSTLIIGLIMKTIGGQLAEAALGNFGPTLIAIGDVAIGLTGPAIGIAIAYALQAPPLILFSALVVGTFGYEFGPAGSYVATLLAVEVAKLVSKSTKLDILVTPFTTIAVGYVSATYIGKYVGLFMTQLGTWIEWGTEQQPLFMGVVVATLMGLALTAPISSAAIALMLGLSGVAAGAATVGCAAQMIGFAVTSYRDNGIGGAIAQGIGTSMLQVGNVVKNPWILLPPTLAGAVLAPIAILLFELESVAAGAGMGTSGLVGPIVMLETMGFSWHTLIVVSGFLIVGPAILSYAVYQVLFRMDRIRPNDMKIEY</sequence>
<keyword evidence="7 8" id="KW-0472">Membrane</keyword>
<keyword evidence="2" id="KW-0813">Transport</keyword>
<feature type="transmembrane region" description="Helical" evidence="8">
    <location>
        <begin position="12"/>
        <end position="35"/>
    </location>
</feature>
<gene>
    <name evidence="10" type="ORF">NCTC13163_01052</name>
</gene>
<dbReference type="Pfam" id="PF13303">
    <property type="entry name" value="PTS_EIIC_2"/>
    <property type="match status" value="1"/>
</dbReference>
<dbReference type="RefSeq" id="WP_029334687.1">
    <property type="nucleotide sequence ID" value="NZ_UGGP01000001.1"/>
</dbReference>
<evidence type="ECO:0000256" key="4">
    <source>
        <dbReference type="ARBA" id="ARBA00022597"/>
    </source>
</evidence>
<evidence type="ECO:0000256" key="5">
    <source>
        <dbReference type="ARBA" id="ARBA00022692"/>
    </source>
</evidence>
<dbReference type="GO" id="GO:0009401">
    <property type="term" value="P:phosphoenolpyruvate-dependent sugar phosphotransferase system"/>
    <property type="evidence" value="ECO:0007669"/>
    <property type="project" value="InterPro"/>
</dbReference>
<evidence type="ECO:0000313" key="10">
    <source>
        <dbReference type="EMBL" id="STO07698.1"/>
    </source>
</evidence>
<dbReference type="GO" id="GO:0008982">
    <property type="term" value="F:protein-N(PI)-phosphohistidine-sugar phosphotransferase activity"/>
    <property type="evidence" value="ECO:0007669"/>
    <property type="project" value="InterPro"/>
</dbReference>
<keyword evidence="5 8" id="KW-0812">Transmembrane</keyword>
<proteinExistence type="predicted"/>
<feature type="domain" description="Phosphotransferase system EIIC" evidence="9">
    <location>
        <begin position="18"/>
        <end position="335"/>
    </location>
</feature>
<evidence type="ECO:0000256" key="7">
    <source>
        <dbReference type="ARBA" id="ARBA00023136"/>
    </source>
</evidence>
<evidence type="ECO:0000259" key="9">
    <source>
        <dbReference type="Pfam" id="PF13303"/>
    </source>
</evidence>
<feature type="transmembrane region" description="Helical" evidence="8">
    <location>
        <begin position="248"/>
        <end position="268"/>
    </location>
</feature>
<keyword evidence="6 8" id="KW-1133">Transmembrane helix</keyword>
<evidence type="ECO:0000313" key="11">
    <source>
        <dbReference type="Proteomes" id="UP000254060"/>
    </source>
</evidence>
<comment type="subcellular location">
    <subcellularLocation>
        <location evidence="1">Cell membrane</location>
        <topology evidence="1">Multi-pass membrane protein</topology>
    </subcellularLocation>
</comment>
<evidence type="ECO:0000256" key="1">
    <source>
        <dbReference type="ARBA" id="ARBA00004651"/>
    </source>
</evidence>
<feature type="transmembrane region" description="Helical" evidence="8">
    <location>
        <begin position="123"/>
        <end position="144"/>
    </location>
</feature>
<dbReference type="AlphaFoldDB" id="A0A377FSK4"/>